<dbReference type="Pfam" id="PF02458">
    <property type="entry name" value="Transferase"/>
    <property type="match status" value="1"/>
</dbReference>
<evidence type="ECO:0000256" key="2">
    <source>
        <dbReference type="ARBA" id="ARBA00023315"/>
    </source>
</evidence>
<evidence type="ECO:0000313" key="4">
    <source>
        <dbReference type="Proteomes" id="UP001419268"/>
    </source>
</evidence>
<dbReference type="InterPro" id="IPR051504">
    <property type="entry name" value="Plant_metabolite_acyltrans"/>
</dbReference>
<keyword evidence="4" id="KW-1185">Reference proteome</keyword>
<evidence type="ECO:0000256" key="1">
    <source>
        <dbReference type="ARBA" id="ARBA00022679"/>
    </source>
</evidence>
<dbReference type="GO" id="GO:0016747">
    <property type="term" value="F:acyltransferase activity, transferring groups other than amino-acyl groups"/>
    <property type="evidence" value="ECO:0007669"/>
    <property type="project" value="UniProtKB-ARBA"/>
</dbReference>
<organism evidence="3 4">
    <name type="scientific">Stephania cephalantha</name>
    <dbReference type="NCBI Taxonomy" id="152367"/>
    <lineage>
        <taxon>Eukaryota</taxon>
        <taxon>Viridiplantae</taxon>
        <taxon>Streptophyta</taxon>
        <taxon>Embryophyta</taxon>
        <taxon>Tracheophyta</taxon>
        <taxon>Spermatophyta</taxon>
        <taxon>Magnoliopsida</taxon>
        <taxon>Ranunculales</taxon>
        <taxon>Menispermaceae</taxon>
        <taxon>Menispermoideae</taxon>
        <taxon>Cissampelideae</taxon>
        <taxon>Stephania</taxon>
    </lineage>
</organism>
<reference evidence="3 4" key="1">
    <citation type="submission" date="2024-01" db="EMBL/GenBank/DDBJ databases">
        <title>Genome assemblies of Stephania.</title>
        <authorList>
            <person name="Yang L."/>
        </authorList>
    </citation>
    <scope>NUCLEOTIDE SEQUENCE [LARGE SCALE GENOMIC DNA]</scope>
    <source>
        <strain evidence="3">JXDWG</strain>
        <tissue evidence="3">Leaf</tissue>
    </source>
</reference>
<accession>A0AAP0L7A2</accession>
<dbReference type="PANTHER" id="PTHR31625">
    <property type="match status" value="1"/>
</dbReference>
<keyword evidence="2" id="KW-0012">Acyltransferase</keyword>
<sequence length="485" mass="53785">MESSNNEITAKVLEVSQVAPRPSSTVSEASLPLTSFDLPLLLRTPPEHLLFYEVPNLQVTRFMNSALPQIKHSLSQTLQYLYPLAGNLIWSQDHNQPIIKYVYGDSVTLKVVESNASFNHLSGYHARYAEEFQHLAPQLTTIESSSSNENSDRSKAVPVLALQITLFENAGYCLGITQLHCVVDGRSAAMFRNLWAFFSQLRNASPSLPDQSLVPSFNRSMIKDEENGLRKLYLQHLVEFIQSKSMSEQDCNNWLSLSLSLKIPPKQVAVSFLLTSTDIARLRKLWVSMAQSTNNERHPSKFVLACAYLWVCLAKASKNSTQDHDEEISSIAFAADCRSRLDPPLPTTYFGNCVMLVKASAKRSDIVGEDGIVVAVNSVMKETRGLCNVLVKNTERALNLLLSGGPRRIDVIAGSTLFGYYKLDFGWGRPKKVELLSTARTGAIFFADCGNGDDGGVEMSLVRAKDEADAFGRAFRSGLNDLLFE</sequence>
<keyword evidence="1" id="KW-0808">Transferase</keyword>
<dbReference type="AlphaFoldDB" id="A0AAP0L7A2"/>
<name>A0AAP0L7A2_9MAGN</name>
<dbReference type="Proteomes" id="UP001419268">
    <property type="component" value="Unassembled WGS sequence"/>
</dbReference>
<gene>
    <name evidence="3" type="ORF">Scep_000511</name>
</gene>
<proteinExistence type="predicted"/>
<protein>
    <submittedName>
        <fullName evidence="3">Uncharacterized protein</fullName>
    </submittedName>
</protein>
<evidence type="ECO:0000313" key="3">
    <source>
        <dbReference type="EMBL" id="KAK9165320.1"/>
    </source>
</evidence>
<dbReference type="Gene3D" id="3.30.559.10">
    <property type="entry name" value="Chloramphenicol acetyltransferase-like domain"/>
    <property type="match status" value="2"/>
</dbReference>
<dbReference type="InterPro" id="IPR023213">
    <property type="entry name" value="CAT-like_dom_sf"/>
</dbReference>
<comment type="caution">
    <text evidence="3">The sequence shown here is derived from an EMBL/GenBank/DDBJ whole genome shotgun (WGS) entry which is preliminary data.</text>
</comment>
<dbReference type="EMBL" id="JBBNAG010000001">
    <property type="protein sequence ID" value="KAK9165320.1"/>
    <property type="molecule type" value="Genomic_DNA"/>
</dbReference>